<dbReference type="GO" id="GO:0006313">
    <property type="term" value="P:DNA transposition"/>
    <property type="evidence" value="ECO:0007669"/>
    <property type="project" value="InterPro"/>
</dbReference>
<dbReference type="InterPro" id="IPR003346">
    <property type="entry name" value="Transposase_20"/>
</dbReference>
<dbReference type="NCBIfam" id="NF033542">
    <property type="entry name" value="transpos_IS110"/>
    <property type="match status" value="1"/>
</dbReference>
<dbReference type="Pfam" id="PF02371">
    <property type="entry name" value="Transposase_20"/>
    <property type="match status" value="1"/>
</dbReference>
<dbReference type="OrthoDB" id="4337860at2"/>
<dbReference type="PANTHER" id="PTHR33055">
    <property type="entry name" value="TRANSPOSASE FOR INSERTION SEQUENCE ELEMENT IS1111A"/>
    <property type="match status" value="1"/>
</dbReference>
<protein>
    <submittedName>
        <fullName evidence="1">Transposase</fullName>
    </submittedName>
</protein>
<name>A0A1X1R1Q9_MYCFA</name>
<dbReference type="RefSeq" id="WP_085100076.1">
    <property type="nucleotide sequence ID" value="NZ_AP022603.1"/>
</dbReference>
<proteinExistence type="predicted"/>
<dbReference type="STRING" id="1793.AWC04_18235"/>
<evidence type="ECO:0000313" key="2">
    <source>
        <dbReference type="Proteomes" id="UP000193484"/>
    </source>
</evidence>
<dbReference type="GO" id="GO:0004803">
    <property type="term" value="F:transposase activity"/>
    <property type="evidence" value="ECO:0007669"/>
    <property type="project" value="InterPro"/>
</dbReference>
<accession>A0A1X1R1Q9</accession>
<dbReference type="InterPro" id="IPR002525">
    <property type="entry name" value="Transp_IS110-like_N"/>
</dbReference>
<dbReference type="GO" id="GO:0003677">
    <property type="term" value="F:DNA binding"/>
    <property type="evidence" value="ECO:0007669"/>
    <property type="project" value="InterPro"/>
</dbReference>
<comment type="caution">
    <text evidence="1">The sequence shown here is derived from an EMBL/GenBank/DDBJ whole genome shotgun (WGS) entry which is preliminary data.</text>
</comment>
<dbReference type="InterPro" id="IPR047650">
    <property type="entry name" value="Transpos_IS110"/>
</dbReference>
<dbReference type="PANTHER" id="PTHR33055:SF16">
    <property type="entry name" value="TRANSPOSASE FOR INSERTION SEQUENCE ELEMENT IS1547"/>
    <property type="match status" value="1"/>
</dbReference>
<dbReference type="EMBL" id="LQOJ01000061">
    <property type="protein sequence ID" value="ORU98078.1"/>
    <property type="molecule type" value="Genomic_DNA"/>
</dbReference>
<dbReference type="AlphaFoldDB" id="A0A1X1R1Q9"/>
<evidence type="ECO:0000313" key="1">
    <source>
        <dbReference type="EMBL" id="ORU98078.1"/>
    </source>
</evidence>
<reference evidence="1 2" key="1">
    <citation type="submission" date="2016-01" db="EMBL/GenBank/DDBJ databases">
        <title>The new phylogeny of the genus Mycobacterium.</title>
        <authorList>
            <person name="Tarcisio F."/>
            <person name="Conor M."/>
            <person name="Antonella G."/>
            <person name="Elisabetta G."/>
            <person name="Giulia F.S."/>
            <person name="Sara T."/>
            <person name="Anna F."/>
            <person name="Clotilde B."/>
            <person name="Roberto B."/>
            <person name="Veronica D.S."/>
            <person name="Fabio R."/>
            <person name="Monica P."/>
            <person name="Olivier J."/>
            <person name="Enrico T."/>
            <person name="Nicola S."/>
        </authorList>
    </citation>
    <scope>NUCLEOTIDE SEQUENCE [LARGE SCALE GENOMIC DNA]</scope>
    <source>
        <strain evidence="1 2">DSM 44179</strain>
    </source>
</reference>
<keyword evidence="2" id="KW-1185">Reference proteome</keyword>
<gene>
    <name evidence="1" type="ORF">AWC04_18235</name>
</gene>
<organism evidence="1 2">
    <name type="scientific">Mycolicibacterium fallax</name>
    <name type="common">Mycobacterium fallax</name>
    <dbReference type="NCBI Taxonomy" id="1793"/>
    <lineage>
        <taxon>Bacteria</taxon>
        <taxon>Bacillati</taxon>
        <taxon>Actinomycetota</taxon>
        <taxon>Actinomycetes</taxon>
        <taxon>Mycobacteriales</taxon>
        <taxon>Mycobacteriaceae</taxon>
        <taxon>Mycolicibacterium</taxon>
    </lineage>
</organism>
<sequence length="353" mass="38423">MPIVAEHYSFVIGVDTHAATHSFALINATNGGIIDQAVFPNSPAGFDRAYTWITHRINEKPTLVVIEGAGSFGAGLTGRVTNSGLPVAEPAAMPAAQRRGVGKTDALDSVRIARSVLAVDINRLRTPRADGQRVALRVLTVAREEMVAERTRAINALTALLRTVDLGLDVRKTLPHSQFKAIAAWRDRKEDPVIATCRQEAIRLAKRIVALDGELVDNRKSLDSLVEDVAPELCELPGVGSVVAACVLTAWSHPGRVRSEAAFAALAGTCPIPASSGNTLRHRLNRGGDRRLNRALTTVVIVRMRTHAPTRAYVARRRAEGRTTKEIMRSLKRYITRQLYRTLTVAHPVRATP</sequence>
<dbReference type="Proteomes" id="UP000193484">
    <property type="component" value="Unassembled WGS sequence"/>
</dbReference>
<dbReference type="Pfam" id="PF01548">
    <property type="entry name" value="DEDD_Tnp_IS110"/>
    <property type="match status" value="1"/>
</dbReference>